<gene>
    <name evidence="1" type="ORF">CDAR_496651</name>
</gene>
<comment type="caution">
    <text evidence="1">The sequence shown here is derived from an EMBL/GenBank/DDBJ whole genome shotgun (WGS) entry which is preliminary data.</text>
</comment>
<accession>A0AAV4MUG4</accession>
<sequence>MENRPFIWRKKDANSQYRGSSVELFVWDKNNTLNGKQRTQTLYMEEVGWNLNLKLRKWKTEDANPSYEGNRMQTLPVEEVGFKLSIWRKCCGIFRMG</sequence>
<dbReference type="AlphaFoldDB" id="A0AAV4MUG4"/>
<protein>
    <submittedName>
        <fullName evidence="1">Uncharacterized protein</fullName>
    </submittedName>
</protein>
<name>A0AAV4MUG4_9ARAC</name>
<reference evidence="1 2" key="1">
    <citation type="submission" date="2021-06" db="EMBL/GenBank/DDBJ databases">
        <title>Caerostris darwini draft genome.</title>
        <authorList>
            <person name="Kono N."/>
            <person name="Arakawa K."/>
        </authorList>
    </citation>
    <scope>NUCLEOTIDE SEQUENCE [LARGE SCALE GENOMIC DNA]</scope>
</reference>
<evidence type="ECO:0000313" key="1">
    <source>
        <dbReference type="EMBL" id="GIX75453.1"/>
    </source>
</evidence>
<dbReference type="Proteomes" id="UP001054837">
    <property type="component" value="Unassembled WGS sequence"/>
</dbReference>
<organism evidence="1 2">
    <name type="scientific">Caerostris darwini</name>
    <dbReference type="NCBI Taxonomy" id="1538125"/>
    <lineage>
        <taxon>Eukaryota</taxon>
        <taxon>Metazoa</taxon>
        <taxon>Ecdysozoa</taxon>
        <taxon>Arthropoda</taxon>
        <taxon>Chelicerata</taxon>
        <taxon>Arachnida</taxon>
        <taxon>Araneae</taxon>
        <taxon>Araneomorphae</taxon>
        <taxon>Entelegynae</taxon>
        <taxon>Araneoidea</taxon>
        <taxon>Araneidae</taxon>
        <taxon>Caerostris</taxon>
    </lineage>
</organism>
<dbReference type="EMBL" id="BPLQ01000825">
    <property type="protein sequence ID" value="GIX75453.1"/>
    <property type="molecule type" value="Genomic_DNA"/>
</dbReference>
<evidence type="ECO:0000313" key="2">
    <source>
        <dbReference type="Proteomes" id="UP001054837"/>
    </source>
</evidence>
<proteinExistence type="predicted"/>
<keyword evidence="2" id="KW-1185">Reference proteome</keyword>